<sequence length="72" mass="7367">MIVCVCRRVSERDIQRAALGGCASLEELQMELGVATCCGRCADCAQATLEACAPGRGMVSRPPATAGALVPA</sequence>
<comment type="similarity">
    <text evidence="8">Belongs to the Bfd family.</text>
</comment>
<keyword evidence="11" id="KW-1185">Reference proteome</keyword>
<reference evidence="10 11" key="1">
    <citation type="submission" date="2018-02" db="EMBL/GenBank/DDBJ databases">
        <title>Reclassifiation of [Polyangium] brachysporum DSM 7029 as Guopingzhaonella breviflexa gen. nov., sp. nov., a member of the family Comamonadaceae.</title>
        <authorList>
            <person name="Tang B."/>
        </authorList>
    </citation>
    <scope>NUCLEOTIDE SEQUENCE [LARGE SCALE GENOMIC DNA]</scope>
    <source>
        <strain evidence="10 11">BCRC 80649</strain>
    </source>
</reference>
<dbReference type="InterPro" id="IPR041854">
    <property type="entry name" value="BFD-like_2Fe2S-bd_dom_sf"/>
</dbReference>
<dbReference type="Gene3D" id="1.10.10.1100">
    <property type="entry name" value="BFD-like [2Fe-2S]-binding domain"/>
    <property type="match status" value="1"/>
</dbReference>
<keyword evidence="3" id="KW-0479">Metal-binding</keyword>
<evidence type="ECO:0000313" key="10">
    <source>
        <dbReference type="EMBL" id="PPE67723.1"/>
    </source>
</evidence>
<dbReference type="OrthoDB" id="9815350at2"/>
<keyword evidence="6" id="KW-0411">Iron-sulfur</keyword>
<comment type="caution">
    <text evidence="10">The sequence shown here is derived from an EMBL/GenBank/DDBJ whole genome shotgun (WGS) entry which is preliminary data.</text>
</comment>
<organism evidence="10 11">
    <name type="scientific">Caldimonas caldifontis</name>
    <dbReference type="NCBI Taxonomy" id="1452508"/>
    <lineage>
        <taxon>Bacteria</taxon>
        <taxon>Pseudomonadati</taxon>
        <taxon>Pseudomonadota</taxon>
        <taxon>Betaproteobacteria</taxon>
        <taxon>Burkholderiales</taxon>
        <taxon>Sphaerotilaceae</taxon>
        <taxon>Caldimonas</taxon>
    </lineage>
</organism>
<dbReference type="GO" id="GO:0051537">
    <property type="term" value="F:2 iron, 2 sulfur cluster binding"/>
    <property type="evidence" value="ECO:0007669"/>
    <property type="project" value="UniProtKB-KW"/>
</dbReference>
<dbReference type="AlphaFoldDB" id="A0A2S5SY73"/>
<evidence type="ECO:0000256" key="4">
    <source>
        <dbReference type="ARBA" id="ARBA00022982"/>
    </source>
</evidence>
<evidence type="ECO:0000259" key="9">
    <source>
        <dbReference type="Pfam" id="PF04324"/>
    </source>
</evidence>
<evidence type="ECO:0000313" key="11">
    <source>
        <dbReference type="Proteomes" id="UP000238605"/>
    </source>
</evidence>
<dbReference type="EMBL" id="PSNX01000002">
    <property type="protein sequence ID" value="PPE67723.1"/>
    <property type="molecule type" value="Genomic_DNA"/>
</dbReference>
<keyword evidence="2" id="KW-0001">2Fe-2S</keyword>
<dbReference type="Proteomes" id="UP000238605">
    <property type="component" value="Unassembled WGS sequence"/>
</dbReference>
<dbReference type="PANTHER" id="PTHR37424:SF1">
    <property type="entry name" value="BACTERIOFERRITIN-ASSOCIATED FERREDOXIN"/>
    <property type="match status" value="1"/>
</dbReference>
<protein>
    <recommendedName>
        <fullName evidence="7">Bacterioferritin-associated ferredoxin</fullName>
    </recommendedName>
</protein>
<keyword evidence="5" id="KW-0408">Iron</keyword>
<evidence type="ECO:0000256" key="2">
    <source>
        <dbReference type="ARBA" id="ARBA00022714"/>
    </source>
</evidence>
<keyword evidence="1" id="KW-0813">Transport</keyword>
<evidence type="ECO:0000256" key="8">
    <source>
        <dbReference type="ARBA" id="ARBA00046332"/>
    </source>
</evidence>
<proteinExistence type="inferred from homology"/>
<evidence type="ECO:0000256" key="3">
    <source>
        <dbReference type="ARBA" id="ARBA00022723"/>
    </source>
</evidence>
<name>A0A2S5SY73_9BURK</name>
<evidence type="ECO:0000256" key="5">
    <source>
        <dbReference type="ARBA" id="ARBA00023004"/>
    </source>
</evidence>
<keyword evidence="4" id="KW-0249">Electron transport</keyword>
<accession>A0A2S5SY73</accession>
<dbReference type="InterPro" id="IPR007419">
    <property type="entry name" value="BFD-like_2Fe2S-bd_dom"/>
</dbReference>
<dbReference type="Pfam" id="PF04324">
    <property type="entry name" value="Fer2_BFD"/>
    <property type="match status" value="1"/>
</dbReference>
<evidence type="ECO:0000256" key="6">
    <source>
        <dbReference type="ARBA" id="ARBA00023014"/>
    </source>
</evidence>
<dbReference type="PANTHER" id="PTHR37424">
    <property type="entry name" value="BACTERIOFERRITIN-ASSOCIATED FERREDOXIN"/>
    <property type="match status" value="1"/>
</dbReference>
<evidence type="ECO:0000256" key="1">
    <source>
        <dbReference type="ARBA" id="ARBA00022448"/>
    </source>
</evidence>
<gene>
    <name evidence="10" type="ORF">C1704_02330</name>
</gene>
<dbReference type="InterPro" id="IPR052371">
    <property type="entry name" value="BFD-associated_ferredoxin"/>
</dbReference>
<dbReference type="RefSeq" id="WP_104300614.1">
    <property type="nucleotide sequence ID" value="NZ_PSNX01000002.1"/>
</dbReference>
<dbReference type="GO" id="GO:0046872">
    <property type="term" value="F:metal ion binding"/>
    <property type="evidence" value="ECO:0007669"/>
    <property type="project" value="UniProtKB-KW"/>
</dbReference>
<evidence type="ECO:0000256" key="7">
    <source>
        <dbReference type="ARBA" id="ARBA00039386"/>
    </source>
</evidence>
<feature type="domain" description="BFD-like [2Fe-2S]-binding" evidence="9">
    <location>
        <begin position="2"/>
        <end position="49"/>
    </location>
</feature>